<reference evidence="3" key="1">
    <citation type="journal article" date="2021" name="Elife">
        <title>Highly contiguous assemblies of 101 drosophilid genomes.</title>
        <authorList>
            <person name="Kim B.Y."/>
            <person name="Wang J.R."/>
            <person name="Miller D.E."/>
            <person name="Barmina O."/>
            <person name="Delaney E."/>
            <person name="Thompson A."/>
            <person name="Comeault A.A."/>
            <person name="Peede D."/>
            <person name="D'Agostino E.R."/>
            <person name="Pelaez J."/>
            <person name="Aguilar J.M."/>
            <person name="Haji D."/>
            <person name="Matsunaga T."/>
            <person name="Armstrong E.E."/>
            <person name="Zych M."/>
            <person name="Ogawa Y."/>
            <person name="Stamenkovic-Radak M."/>
            <person name="Jelic M."/>
            <person name="Veselinovic M.S."/>
            <person name="Tanaskovic M."/>
            <person name="Eric P."/>
            <person name="Gao J.J."/>
            <person name="Katoh T.K."/>
            <person name="Toda M.J."/>
            <person name="Watabe H."/>
            <person name="Watada M."/>
            <person name="Davis J.S."/>
            <person name="Moyle L.C."/>
            <person name="Manoli G."/>
            <person name="Bertolini E."/>
            <person name="Kostal V."/>
            <person name="Hawley R.S."/>
            <person name="Takahashi A."/>
            <person name="Jones C.D."/>
            <person name="Price D.K."/>
            <person name="Whiteman N."/>
            <person name="Kopp A."/>
            <person name="Matute D.R."/>
            <person name="Petrov D.A."/>
        </authorList>
    </citation>
    <scope>NUCLEOTIDE SEQUENCE [LARGE SCALE GENOMIC DNA]</scope>
</reference>
<protein>
    <recommendedName>
        <fullName evidence="1">CHK kinase-like domain-containing protein</fullName>
    </recommendedName>
</protein>
<name>A0ABM5GWC9_DRORH</name>
<dbReference type="RefSeq" id="XP_016970619.2">
    <property type="nucleotide sequence ID" value="XM_017115130.2"/>
</dbReference>
<dbReference type="Proteomes" id="UP001652680">
    <property type="component" value="Unassembled WGS sequence"/>
</dbReference>
<keyword evidence="3" id="KW-1185">Reference proteome</keyword>
<dbReference type="EnsemblMetazoa" id="XM_017115130.2">
    <property type="protein sequence ID" value="XP_016970619.2"/>
    <property type="gene ID" value="LOC108038351"/>
</dbReference>
<dbReference type="GeneID" id="108038351"/>
<dbReference type="InterPro" id="IPR015897">
    <property type="entry name" value="CHK_kinase-like"/>
</dbReference>
<dbReference type="SMART" id="SM00587">
    <property type="entry name" value="CHK"/>
    <property type="match status" value="1"/>
</dbReference>
<dbReference type="InterPro" id="IPR011009">
    <property type="entry name" value="Kinase-like_dom_sf"/>
</dbReference>
<dbReference type="PANTHER" id="PTHR11012">
    <property type="entry name" value="PROTEIN KINASE-LIKE DOMAIN-CONTAINING"/>
    <property type="match status" value="1"/>
</dbReference>
<organism evidence="2 3">
    <name type="scientific">Drosophila rhopaloa</name>
    <name type="common">Fruit fly</name>
    <dbReference type="NCBI Taxonomy" id="1041015"/>
    <lineage>
        <taxon>Eukaryota</taxon>
        <taxon>Metazoa</taxon>
        <taxon>Ecdysozoa</taxon>
        <taxon>Arthropoda</taxon>
        <taxon>Hexapoda</taxon>
        <taxon>Insecta</taxon>
        <taxon>Pterygota</taxon>
        <taxon>Neoptera</taxon>
        <taxon>Endopterygota</taxon>
        <taxon>Diptera</taxon>
        <taxon>Brachycera</taxon>
        <taxon>Muscomorpha</taxon>
        <taxon>Ephydroidea</taxon>
        <taxon>Drosophilidae</taxon>
        <taxon>Drosophila</taxon>
        <taxon>Sophophora</taxon>
    </lineage>
</organism>
<dbReference type="Gene3D" id="3.90.1200.10">
    <property type="match status" value="1"/>
</dbReference>
<evidence type="ECO:0000313" key="2">
    <source>
        <dbReference type="EnsemblMetazoa" id="XP_016970619.2"/>
    </source>
</evidence>
<evidence type="ECO:0000259" key="1">
    <source>
        <dbReference type="SMART" id="SM00587"/>
    </source>
</evidence>
<accession>A0ABM5GWC9</accession>
<dbReference type="SUPFAM" id="SSF56112">
    <property type="entry name" value="Protein kinase-like (PK-like)"/>
    <property type="match status" value="1"/>
</dbReference>
<feature type="domain" description="CHK kinase-like" evidence="1">
    <location>
        <begin position="189"/>
        <end position="381"/>
    </location>
</feature>
<evidence type="ECO:0000313" key="3">
    <source>
        <dbReference type="Proteomes" id="UP001652680"/>
    </source>
</evidence>
<sequence length="469" mass="54757">MKTGASEYELKFMTLADRKATLRAIQDNRDHTDKTQVCWEYKRVSSCCKIIFERSQYPRTVTMLPSWLTEEYIQKALRDFHKDAKLRVQKVWAKPATEKGENFVGVMTRIFVDFVQGDGAEQKKSYILKQAVPSDAPQAKIFKEYDVYNRELHMYDIVLPKMAKILQGADFNDKLMAEAIIVDRERTIMILEDLAPLRYSNADRVKQLDMAHTKLVLDMLAKFHASAIILNQREPDLLNRNYASHFFSRGKKGYEEVFIGLFRAFIRYVKSRPNLRNLYADKLEHIIGNLMGYAARSVDVGEKDLQTLVHGDCWTTNVMYLHDDEGNPTTVLPIDFQFSTWTSPAVDLHYFFSTSLKADVLAKETELVQYHYYALKRTLEALSYKGFFPSLFEYQLQFERRRFMSVIIANVFQPIMVYHGNEDCEFINLYQDTPEGIKFQDSMYENEEIQRRIDTILPILDAKGFLEAH</sequence>
<proteinExistence type="predicted"/>
<dbReference type="PANTHER" id="PTHR11012:SF13">
    <property type="entry name" value="CHK KINASE-LIKE DOMAIN-CONTAINING PROTEIN-RELATED"/>
    <property type="match status" value="1"/>
</dbReference>
<dbReference type="InterPro" id="IPR004119">
    <property type="entry name" value="EcKL"/>
</dbReference>
<dbReference type="Pfam" id="PF02958">
    <property type="entry name" value="EcKL"/>
    <property type="match status" value="1"/>
</dbReference>
<reference evidence="2" key="2">
    <citation type="submission" date="2025-05" db="UniProtKB">
        <authorList>
            <consortium name="EnsemblMetazoa"/>
        </authorList>
    </citation>
    <scope>IDENTIFICATION</scope>
</reference>